<proteinExistence type="predicted"/>
<name>A0AA39GB13_SARSR</name>
<organism evidence="3 4">
    <name type="scientific">Sarocladium strictum</name>
    <name type="common">Black bundle disease fungus</name>
    <name type="synonym">Acremonium strictum</name>
    <dbReference type="NCBI Taxonomy" id="5046"/>
    <lineage>
        <taxon>Eukaryota</taxon>
        <taxon>Fungi</taxon>
        <taxon>Dikarya</taxon>
        <taxon>Ascomycota</taxon>
        <taxon>Pezizomycotina</taxon>
        <taxon>Sordariomycetes</taxon>
        <taxon>Hypocreomycetidae</taxon>
        <taxon>Hypocreales</taxon>
        <taxon>Sarocladiaceae</taxon>
        <taxon>Sarocladium</taxon>
    </lineage>
</organism>
<evidence type="ECO:0000256" key="2">
    <source>
        <dbReference type="SAM" id="MobiDB-lite"/>
    </source>
</evidence>
<accession>A0AA39GB13</accession>
<keyword evidence="4" id="KW-1185">Reference proteome</keyword>
<evidence type="ECO:0000313" key="4">
    <source>
        <dbReference type="Proteomes" id="UP001175261"/>
    </source>
</evidence>
<feature type="coiled-coil region" evidence="1">
    <location>
        <begin position="207"/>
        <end position="269"/>
    </location>
</feature>
<dbReference type="Proteomes" id="UP001175261">
    <property type="component" value="Unassembled WGS sequence"/>
</dbReference>
<evidence type="ECO:0000313" key="3">
    <source>
        <dbReference type="EMBL" id="KAK0382842.1"/>
    </source>
</evidence>
<dbReference type="EMBL" id="JAPDFR010000010">
    <property type="protein sequence ID" value="KAK0382842.1"/>
    <property type="molecule type" value="Genomic_DNA"/>
</dbReference>
<feature type="compositionally biased region" description="Low complexity" evidence="2">
    <location>
        <begin position="1"/>
        <end position="14"/>
    </location>
</feature>
<gene>
    <name evidence="3" type="ORF">NLU13_9937</name>
</gene>
<feature type="region of interest" description="Disordered" evidence="2">
    <location>
        <begin position="337"/>
        <end position="425"/>
    </location>
</feature>
<feature type="compositionally biased region" description="Basic and acidic residues" evidence="2">
    <location>
        <begin position="481"/>
        <end position="490"/>
    </location>
</feature>
<feature type="compositionally biased region" description="Polar residues" evidence="2">
    <location>
        <begin position="24"/>
        <end position="47"/>
    </location>
</feature>
<reference evidence="3" key="1">
    <citation type="submission" date="2022-10" db="EMBL/GenBank/DDBJ databases">
        <title>Determination and structural analysis of whole genome sequence of Sarocladium strictum F4-1.</title>
        <authorList>
            <person name="Hu L."/>
            <person name="Jiang Y."/>
        </authorList>
    </citation>
    <scope>NUCLEOTIDE SEQUENCE</scope>
    <source>
        <strain evidence="3">F4-1</strain>
    </source>
</reference>
<protein>
    <recommendedName>
        <fullName evidence="5">FAD-dependent oxidoreductase-like enzyme</fullName>
    </recommendedName>
</protein>
<feature type="region of interest" description="Disordered" evidence="2">
    <location>
        <begin position="297"/>
        <end position="324"/>
    </location>
</feature>
<feature type="region of interest" description="Disordered" evidence="2">
    <location>
        <begin position="440"/>
        <end position="559"/>
    </location>
</feature>
<evidence type="ECO:0008006" key="5">
    <source>
        <dbReference type="Google" id="ProtNLM"/>
    </source>
</evidence>
<feature type="compositionally biased region" description="Basic and acidic residues" evidence="2">
    <location>
        <begin position="542"/>
        <end position="552"/>
    </location>
</feature>
<evidence type="ECO:0000256" key="1">
    <source>
        <dbReference type="SAM" id="Coils"/>
    </source>
</evidence>
<feature type="region of interest" description="Disordered" evidence="2">
    <location>
        <begin position="1"/>
        <end position="64"/>
    </location>
</feature>
<sequence length="559" mass="60799">MAAAGTAPLNGAAASGDEPILNSVEPSTPRETNLPNSQVTLPSTEVANSPIAELDPNESFRTEVNEDRTTVAVIPSSLTPPPSSQVAAHNADAKRTVLGPPQGSALFSPPATVLNTARDRNAVALEEYTPPTPAQIQDASADDLRGMLQTCIAEHQKLKMEAAHHKLQLNLLNLQAESDLERAAVEHDMVRAEVDAIRSSEYFVQTKRELSAAAEAQQARYQIIKEQYKAAIDDNKMLNRKIRSAKKVIMQKEEETQALTEERDMLLTRIRENREHFHTLCNPGGILYGALTPKQAVASTPQQAARATPRQTHRSTIRGPEDPEHGLSALLQAMSQDNNSAPSTPLTTQRPSGRQVGKHNRNVQSLSSLPTTPLNRAHGSQGGLLPSVSLVPQTEPPTRHSERRFLPTTPTPKHERRKSRESTISVEDNEELARQAMQSAATVQSYPSARSGYVNARGGPSHSYEDRDMYDSQASQAATEMLRRDPRESFDVASSMESSEGSPVKKQAKNNAPATGKRTFSGGHGQDDGAVRDPGSPSKRARLGDVMREDSRVGLGIKY</sequence>
<feature type="compositionally biased region" description="Polar residues" evidence="2">
    <location>
        <begin position="362"/>
        <end position="374"/>
    </location>
</feature>
<dbReference type="AlphaFoldDB" id="A0AA39GB13"/>
<keyword evidence="1" id="KW-0175">Coiled coil</keyword>
<feature type="compositionally biased region" description="Polar residues" evidence="2">
    <location>
        <begin position="337"/>
        <end position="352"/>
    </location>
</feature>
<comment type="caution">
    <text evidence="3">The sequence shown here is derived from an EMBL/GenBank/DDBJ whole genome shotgun (WGS) entry which is preliminary data.</text>
</comment>